<comment type="caution">
    <text evidence="1">The sequence shown here is derived from an EMBL/GenBank/DDBJ whole genome shotgun (WGS) entry which is preliminary data.</text>
</comment>
<evidence type="ECO:0000313" key="1">
    <source>
        <dbReference type="EMBL" id="NGO70892.1"/>
    </source>
</evidence>
<organism evidence="1 2">
    <name type="scientific">Streptomyces boncukensis</name>
    <dbReference type="NCBI Taxonomy" id="2711219"/>
    <lineage>
        <taxon>Bacteria</taxon>
        <taxon>Bacillati</taxon>
        <taxon>Actinomycetota</taxon>
        <taxon>Actinomycetes</taxon>
        <taxon>Kitasatosporales</taxon>
        <taxon>Streptomycetaceae</taxon>
        <taxon>Streptomyces</taxon>
    </lineage>
</organism>
<evidence type="ECO:0000313" key="2">
    <source>
        <dbReference type="Proteomes" id="UP000477722"/>
    </source>
</evidence>
<keyword evidence="2" id="KW-1185">Reference proteome</keyword>
<dbReference type="AlphaFoldDB" id="A0A6G4X190"/>
<protein>
    <submittedName>
        <fullName evidence="1">Type II toxin-antitoxin system PemK/MazF family toxin</fullName>
    </submittedName>
</protein>
<name>A0A6G4X190_9ACTN</name>
<sequence length="119" mass="12542">MDTSWWLALGGVALLAFVAALVDGRRRLGPGLPSGLRRAPGAQPGDVWLARVPGAGERPYLVLAVRADGSVRAVRVVRERDAYVLPAGPGAADIGPARLVCRAGTVDADVWERARHLAE</sequence>
<proteinExistence type="predicted"/>
<gene>
    <name evidence="1" type="ORF">G5C65_21535</name>
</gene>
<dbReference type="RefSeq" id="WP_165300542.1">
    <property type="nucleotide sequence ID" value="NZ_JAAKZZ010000242.1"/>
</dbReference>
<accession>A0A6G4X190</accession>
<dbReference type="EMBL" id="JAAKZZ010000242">
    <property type="protein sequence ID" value="NGO70892.1"/>
    <property type="molecule type" value="Genomic_DNA"/>
</dbReference>
<dbReference type="Proteomes" id="UP000477722">
    <property type="component" value="Unassembled WGS sequence"/>
</dbReference>
<reference evidence="1 2" key="1">
    <citation type="submission" date="2020-02" db="EMBL/GenBank/DDBJ databases">
        <title>Whole-genome analyses of novel actinobacteria.</title>
        <authorList>
            <person name="Sahin N."/>
            <person name="Tatar D."/>
        </authorList>
    </citation>
    <scope>NUCLEOTIDE SEQUENCE [LARGE SCALE GENOMIC DNA]</scope>
    <source>
        <strain evidence="1 2">SB3404</strain>
    </source>
</reference>